<dbReference type="Proteomes" id="UP001165960">
    <property type="component" value="Unassembled WGS sequence"/>
</dbReference>
<protein>
    <submittedName>
        <fullName evidence="1">Uncharacterized protein</fullName>
    </submittedName>
</protein>
<evidence type="ECO:0000313" key="1">
    <source>
        <dbReference type="EMBL" id="KAJ9073126.1"/>
    </source>
</evidence>
<evidence type="ECO:0000313" key="2">
    <source>
        <dbReference type="Proteomes" id="UP001165960"/>
    </source>
</evidence>
<keyword evidence="2" id="KW-1185">Reference proteome</keyword>
<accession>A0ACC2TEX8</accession>
<comment type="caution">
    <text evidence="1">The sequence shown here is derived from an EMBL/GenBank/DDBJ whole genome shotgun (WGS) entry which is preliminary data.</text>
</comment>
<reference evidence="1" key="1">
    <citation type="submission" date="2022-04" db="EMBL/GenBank/DDBJ databases">
        <title>Genome of the entomopathogenic fungus Entomophthora muscae.</title>
        <authorList>
            <person name="Elya C."/>
            <person name="Lovett B.R."/>
            <person name="Lee E."/>
            <person name="Macias A.M."/>
            <person name="Hajek A.E."/>
            <person name="De Bivort B.L."/>
            <person name="Kasson M.T."/>
            <person name="De Fine Licht H.H."/>
            <person name="Stajich J.E."/>
        </authorList>
    </citation>
    <scope>NUCLEOTIDE SEQUENCE</scope>
    <source>
        <strain evidence="1">Berkeley</strain>
    </source>
</reference>
<dbReference type="EMBL" id="QTSX02002931">
    <property type="protein sequence ID" value="KAJ9073126.1"/>
    <property type="molecule type" value="Genomic_DNA"/>
</dbReference>
<organism evidence="1 2">
    <name type="scientific">Entomophthora muscae</name>
    <dbReference type="NCBI Taxonomy" id="34485"/>
    <lineage>
        <taxon>Eukaryota</taxon>
        <taxon>Fungi</taxon>
        <taxon>Fungi incertae sedis</taxon>
        <taxon>Zoopagomycota</taxon>
        <taxon>Entomophthoromycotina</taxon>
        <taxon>Entomophthoromycetes</taxon>
        <taxon>Entomophthorales</taxon>
        <taxon>Entomophthoraceae</taxon>
        <taxon>Entomophthora</taxon>
    </lineage>
</organism>
<sequence length="82" mass="9052">MRRKATEPAMTSNLGATEIPARHMIGKWNPSLTDQPRFQNQRIVKPSISTSGTLIPAKVIKHLCSPPEQLLIPSIESIPIPN</sequence>
<gene>
    <name evidence="1" type="ORF">DSO57_1019897</name>
</gene>
<proteinExistence type="predicted"/>
<name>A0ACC2TEX8_9FUNG</name>